<accession>A0A810L216</accession>
<feature type="region of interest" description="Disordered" evidence="2">
    <location>
        <begin position="475"/>
        <end position="508"/>
    </location>
</feature>
<dbReference type="Gene3D" id="3.60.15.10">
    <property type="entry name" value="Ribonuclease Z/Hydroxyacylglutathione hydrolase-like"/>
    <property type="match status" value="1"/>
</dbReference>
<sequence length="508" mass="54602">MATPAGWAAGRLYEEVLAVSTLRFLGAAGTVTGSRFLIESGRQRILVDCGMYQGDAALRRRNWRPFPVDPTSIDAVVITHAHLDHIGLLPRIAREGYRGPVYCSPHTAQLARIVLTDAAHLQEEDARYAVRHRYSRHDPPLPLYTHTDAARSLELLRPTPFGTPVSIGGEMTATLHRAGHILGSACVAIDTGSDGTVLFSGDLGRTDHPLLRPPGPPPAADQIVIESTYGNRRHPLSDLAAEAALINSALQRGGSVLIPCFAIDRTEILLVRLAEMISAGMLPPVPVHVDSPMALAALEVYRQAARDRSPELRPAILNAATDPFDPGELHLARTVEESARLNHPRQPCIILSAAGMATGGRVVHHLLAQLPDPRNLVLLPGYQVPGTRGANLLAGATAIKAYGQYVPVRAQVVGLGEFSAHADADAVLTWLSLAPAAPATCFVVHGEPDASATLAHRIRQQLDWCTVVPREDERVTIRPGHDPGRANEIDTDHPGNLSGQLTRPQARP</sequence>
<dbReference type="Proteomes" id="UP000680750">
    <property type="component" value="Chromosome"/>
</dbReference>
<gene>
    <name evidence="5" type="ORF">Asera_28000</name>
</gene>
<dbReference type="Pfam" id="PF00753">
    <property type="entry name" value="Lactamase_B"/>
    <property type="match status" value="1"/>
</dbReference>
<evidence type="ECO:0000256" key="2">
    <source>
        <dbReference type="SAM" id="MobiDB-lite"/>
    </source>
</evidence>
<dbReference type="GO" id="GO:0004521">
    <property type="term" value="F:RNA endonuclease activity"/>
    <property type="evidence" value="ECO:0007669"/>
    <property type="project" value="TreeGrafter"/>
</dbReference>
<evidence type="ECO:0000259" key="3">
    <source>
        <dbReference type="SMART" id="SM00849"/>
    </source>
</evidence>
<dbReference type="SMART" id="SM01027">
    <property type="entry name" value="Beta-Casp"/>
    <property type="match status" value="1"/>
</dbReference>
<proteinExistence type="predicted"/>
<feature type="domain" description="Metallo-beta-lactamase" evidence="3">
    <location>
        <begin position="32"/>
        <end position="250"/>
    </location>
</feature>
<organism evidence="5 6">
    <name type="scientific">Actinocatenispora sera</name>
    <dbReference type="NCBI Taxonomy" id="390989"/>
    <lineage>
        <taxon>Bacteria</taxon>
        <taxon>Bacillati</taxon>
        <taxon>Actinomycetota</taxon>
        <taxon>Actinomycetes</taxon>
        <taxon>Micromonosporales</taxon>
        <taxon>Micromonosporaceae</taxon>
        <taxon>Actinocatenispora</taxon>
    </lineage>
</organism>
<dbReference type="InterPro" id="IPR036866">
    <property type="entry name" value="RibonucZ/Hydroxyglut_hydro"/>
</dbReference>
<dbReference type="SMART" id="SM00849">
    <property type="entry name" value="Lactamase_B"/>
    <property type="match status" value="1"/>
</dbReference>
<dbReference type="PANTHER" id="PTHR11203">
    <property type="entry name" value="CLEAVAGE AND POLYADENYLATION SPECIFICITY FACTOR FAMILY MEMBER"/>
    <property type="match status" value="1"/>
</dbReference>
<dbReference type="EMBL" id="AP023354">
    <property type="protein sequence ID" value="BCJ28692.1"/>
    <property type="molecule type" value="Genomic_DNA"/>
</dbReference>
<dbReference type="SUPFAM" id="SSF56281">
    <property type="entry name" value="Metallo-hydrolase/oxidoreductase"/>
    <property type="match status" value="1"/>
</dbReference>
<dbReference type="CDD" id="cd16295">
    <property type="entry name" value="TTHA0252-CPSF-like_MBL-fold"/>
    <property type="match status" value="1"/>
</dbReference>
<name>A0A810L216_9ACTN</name>
<dbReference type="GO" id="GO:0016787">
    <property type="term" value="F:hydrolase activity"/>
    <property type="evidence" value="ECO:0007669"/>
    <property type="project" value="UniProtKB-KW"/>
</dbReference>
<dbReference type="PANTHER" id="PTHR11203:SF37">
    <property type="entry name" value="INTEGRATOR COMPLEX SUBUNIT 11"/>
    <property type="match status" value="1"/>
</dbReference>
<dbReference type="InterPro" id="IPR011108">
    <property type="entry name" value="RMMBL"/>
</dbReference>
<dbReference type="KEGG" id="aser:Asera_28000"/>
<feature type="domain" description="Beta-Casp" evidence="4">
    <location>
        <begin position="266"/>
        <end position="392"/>
    </location>
</feature>
<evidence type="ECO:0000259" key="4">
    <source>
        <dbReference type="SMART" id="SM01027"/>
    </source>
</evidence>
<evidence type="ECO:0000313" key="5">
    <source>
        <dbReference type="EMBL" id="BCJ28692.1"/>
    </source>
</evidence>
<reference evidence="5" key="1">
    <citation type="submission" date="2020-08" db="EMBL/GenBank/DDBJ databases">
        <title>Whole genome shotgun sequence of Actinocatenispora sera NBRC 101916.</title>
        <authorList>
            <person name="Komaki H."/>
            <person name="Tamura T."/>
        </authorList>
    </citation>
    <scope>NUCLEOTIDE SEQUENCE</scope>
    <source>
        <strain evidence="5">NBRC 101916</strain>
    </source>
</reference>
<feature type="compositionally biased region" description="Basic and acidic residues" evidence="2">
    <location>
        <begin position="475"/>
        <end position="493"/>
    </location>
</feature>
<dbReference type="InterPro" id="IPR022712">
    <property type="entry name" value="Beta_Casp"/>
</dbReference>
<dbReference type="AlphaFoldDB" id="A0A810L216"/>
<dbReference type="Pfam" id="PF10996">
    <property type="entry name" value="Beta-Casp"/>
    <property type="match status" value="1"/>
</dbReference>
<evidence type="ECO:0000313" key="6">
    <source>
        <dbReference type="Proteomes" id="UP000680750"/>
    </source>
</evidence>
<dbReference type="Pfam" id="PF07521">
    <property type="entry name" value="RMMBL"/>
    <property type="match status" value="1"/>
</dbReference>
<dbReference type="InterPro" id="IPR050698">
    <property type="entry name" value="MBL"/>
</dbReference>
<dbReference type="InterPro" id="IPR001279">
    <property type="entry name" value="Metallo-B-lactamas"/>
</dbReference>
<dbReference type="Gene3D" id="3.40.50.10890">
    <property type="match status" value="1"/>
</dbReference>
<keyword evidence="1 5" id="KW-0378">Hydrolase</keyword>
<feature type="compositionally biased region" description="Polar residues" evidence="2">
    <location>
        <begin position="497"/>
        <end position="508"/>
    </location>
</feature>
<evidence type="ECO:0000256" key="1">
    <source>
        <dbReference type="ARBA" id="ARBA00022801"/>
    </source>
</evidence>
<keyword evidence="6" id="KW-1185">Reference proteome</keyword>
<protein>
    <submittedName>
        <fullName evidence="5">MBL fold hydrolase</fullName>
    </submittedName>
</protein>